<dbReference type="Gene3D" id="1.10.10.10">
    <property type="entry name" value="Winged helix-like DNA-binding domain superfamily/Winged helix DNA-binding domain"/>
    <property type="match status" value="1"/>
</dbReference>
<dbReference type="InterPro" id="IPR014041">
    <property type="entry name" value="ESCRT-II_cplx_Vps25-sub_N"/>
</dbReference>
<evidence type="ECO:0000256" key="3">
    <source>
        <dbReference type="ARBA" id="ARBA00022927"/>
    </source>
</evidence>
<comment type="similarity">
    <text evidence="1">Belongs to the VPS25 family.</text>
</comment>
<dbReference type="InterPro" id="IPR036390">
    <property type="entry name" value="WH_DNA-bd_sf"/>
</dbReference>
<dbReference type="SUPFAM" id="SSF46785">
    <property type="entry name" value="Winged helix' DNA-binding domain"/>
    <property type="match status" value="2"/>
</dbReference>
<evidence type="ECO:0000313" key="6">
    <source>
        <dbReference type="Proteomes" id="UP000789342"/>
    </source>
</evidence>
<dbReference type="GO" id="GO:0042803">
    <property type="term" value="F:protein homodimerization activity"/>
    <property type="evidence" value="ECO:0007669"/>
    <property type="project" value="TreeGrafter"/>
</dbReference>
<dbReference type="OrthoDB" id="245150at2759"/>
<dbReference type="PANTHER" id="PTHR13149:SF0">
    <property type="entry name" value="VACUOLAR PROTEIN-SORTING-ASSOCIATED PROTEIN 25"/>
    <property type="match status" value="1"/>
</dbReference>
<dbReference type="GO" id="GO:0043328">
    <property type="term" value="P:protein transport to vacuole involved in ubiquitin-dependent protein catabolic process via the multivesicular body sorting pathway"/>
    <property type="evidence" value="ECO:0007669"/>
    <property type="project" value="TreeGrafter"/>
</dbReference>
<name>A0A9N9FIY8_9GLOM</name>
<keyword evidence="2" id="KW-0813">Transport</keyword>
<gene>
    <name evidence="5" type="ORF">AMORRO_LOCUS4963</name>
</gene>
<keyword evidence="3" id="KW-0653">Protein transport</keyword>
<accession>A0A9N9FIY8</accession>
<proteinExistence type="inferred from homology"/>
<dbReference type="Proteomes" id="UP000789342">
    <property type="component" value="Unassembled WGS sequence"/>
</dbReference>
<dbReference type="EMBL" id="CAJVPV010002841">
    <property type="protein sequence ID" value="CAG8537413.1"/>
    <property type="molecule type" value="Genomic_DNA"/>
</dbReference>
<evidence type="ECO:0000256" key="2">
    <source>
        <dbReference type="ARBA" id="ARBA00022448"/>
    </source>
</evidence>
<sequence length="164" mass="18892">LQPTQTTWENQTSLWSEIILAYFRHHKLYRLELSEGLNGELFNNQGIKRRLKLETLEEIIEVMVGQGTAEWYPPSKKTAALIYWRKPEEWASLIDKWVFDNGFNNSILTVYEIAHGEASEGFEFYELDQTILLKALDILVKRGVAQLFQGTSADDMGVKFFGTG</sequence>
<evidence type="ECO:0000313" key="5">
    <source>
        <dbReference type="EMBL" id="CAG8537413.1"/>
    </source>
</evidence>
<reference evidence="5" key="1">
    <citation type="submission" date="2021-06" db="EMBL/GenBank/DDBJ databases">
        <authorList>
            <person name="Kallberg Y."/>
            <person name="Tangrot J."/>
            <person name="Rosling A."/>
        </authorList>
    </citation>
    <scope>NUCLEOTIDE SEQUENCE</scope>
    <source>
        <strain evidence="5">CL551</strain>
    </source>
</reference>
<dbReference type="InterPro" id="IPR008570">
    <property type="entry name" value="ESCRT-II_cplx_Vps25-sub"/>
</dbReference>
<protein>
    <recommendedName>
        <fullName evidence="4">ESCRT-II complex subunit VPS25</fullName>
    </recommendedName>
</protein>
<dbReference type="GO" id="GO:0005198">
    <property type="term" value="F:structural molecule activity"/>
    <property type="evidence" value="ECO:0007669"/>
    <property type="project" value="TreeGrafter"/>
</dbReference>
<organism evidence="5 6">
    <name type="scientific">Acaulospora morrowiae</name>
    <dbReference type="NCBI Taxonomy" id="94023"/>
    <lineage>
        <taxon>Eukaryota</taxon>
        <taxon>Fungi</taxon>
        <taxon>Fungi incertae sedis</taxon>
        <taxon>Mucoromycota</taxon>
        <taxon>Glomeromycotina</taxon>
        <taxon>Glomeromycetes</taxon>
        <taxon>Diversisporales</taxon>
        <taxon>Acaulosporaceae</taxon>
        <taxon>Acaulospora</taxon>
    </lineage>
</organism>
<dbReference type="GO" id="GO:0016236">
    <property type="term" value="P:macroautophagy"/>
    <property type="evidence" value="ECO:0007669"/>
    <property type="project" value="UniProtKB-ARBA"/>
</dbReference>
<dbReference type="AlphaFoldDB" id="A0A9N9FIY8"/>
<comment type="caution">
    <text evidence="5">The sequence shown here is derived from an EMBL/GenBank/DDBJ whole genome shotgun (WGS) entry which is preliminary data.</text>
</comment>
<evidence type="ECO:0000256" key="1">
    <source>
        <dbReference type="ARBA" id="ARBA00009674"/>
    </source>
</evidence>
<dbReference type="FunFam" id="1.10.10.10:FF:000141">
    <property type="entry name" value="vacuolar protein-sorting-associated protein 25"/>
    <property type="match status" value="1"/>
</dbReference>
<dbReference type="Gene3D" id="1.10.10.570">
    <property type="entry name" value="Winged helix' DNA-binding domain. Chain C. Domain 1"/>
    <property type="match status" value="1"/>
</dbReference>
<dbReference type="PANTHER" id="PTHR13149">
    <property type="entry name" value="VACUOLAR PROTEIN SORTING-ASSOCIATED PROTEIN VPS25"/>
    <property type="match status" value="1"/>
</dbReference>
<evidence type="ECO:0000256" key="4">
    <source>
        <dbReference type="ARBA" id="ARBA00030094"/>
    </source>
</evidence>
<dbReference type="GO" id="GO:0000814">
    <property type="term" value="C:ESCRT II complex"/>
    <property type="evidence" value="ECO:0007669"/>
    <property type="project" value="InterPro"/>
</dbReference>
<dbReference type="Pfam" id="PF05871">
    <property type="entry name" value="ESCRT-II"/>
    <property type="match status" value="1"/>
</dbReference>
<feature type="non-terminal residue" evidence="5">
    <location>
        <position position="164"/>
    </location>
</feature>
<dbReference type="InterPro" id="IPR036388">
    <property type="entry name" value="WH-like_DNA-bd_sf"/>
</dbReference>
<keyword evidence="6" id="KW-1185">Reference proteome</keyword>